<evidence type="ECO:0000259" key="5">
    <source>
        <dbReference type="Pfam" id="PF02782"/>
    </source>
</evidence>
<accession>A0A2T2WQN3</accession>
<dbReference type="AlphaFoldDB" id="A0A2T2WQN3"/>
<dbReference type="InterPro" id="IPR000577">
    <property type="entry name" value="Carb_kinase_FGGY"/>
</dbReference>
<dbReference type="InterPro" id="IPR050406">
    <property type="entry name" value="FGGY_Carb_Kinase"/>
</dbReference>
<dbReference type="GO" id="GO:0016301">
    <property type="term" value="F:kinase activity"/>
    <property type="evidence" value="ECO:0007669"/>
    <property type="project" value="UniProtKB-KW"/>
</dbReference>
<evidence type="ECO:0000256" key="3">
    <source>
        <dbReference type="ARBA" id="ARBA00022777"/>
    </source>
</evidence>
<proteinExistence type="inferred from homology"/>
<dbReference type="Gene3D" id="3.30.420.40">
    <property type="match status" value="2"/>
</dbReference>
<evidence type="ECO:0000313" key="7">
    <source>
        <dbReference type="Proteomes" id="UP000242699"/>
    </source>
</evidence>
<sequence>MGYLGIDVGTSAVKVGFMTRSGEWVVRSAPVAGADEALRTGMIDPREWWNATKTALKNLDEVTSRERVDSIGVIGNTPTLIFVDGGGAPVYPAILWNDTRATTEAKELLKDHPQEDWNMIYGGYMPVSAAYPSAKLRWMQRHEREVMACTAKILQPKDFVNFHLTGVMAGDHWTSKGLVRLGSGGRHDPLEALGLDAALAPTCFRPLDVIGTVTTGSSHVTGLPEGTPVMAGWSDTLGAVVSLGLNSGDGFILSGTSESIGILTQHEISNTSSTVLCAPVWDSGYKVVYGPTSSGLATLRWAETALALDLLNEAEEVPLNDALPLFVPFVLGQRSPIWNDQVRGAWFNVDIHTTREQLGAGVVLGVVAAERDVMEAVRKLMNDHFSRIVVTGGGSKIASLNEWRTAIFDVPLFHVSTDPVLGAALLAYWGLNPHDFPHGPSDLRKPYQLVGGDSKPSIYESYRKAKQAVLDYTTDGRRDC</sequence>
<dbReference type="InterPro" id="IPR043129">
    <property type="entry name" value="ATPase_NBD"/>
</dbReference>
<dbReference type="EMBL" id="PXYT01000074">
    <property type="protein sequence ID" value="PSR24542.1"/>
    <property type="molecule type" value="Genomic_DNA"/>
</dbReference>
<evidence type="ECO:0000313" key="6">
    <source>
        <dbReference type="EMBL" id="PSR24542.1"/>
    </source>
</evidence>
<dbReference type="InterPro" id="IPR018485">
    <property type="entry name" value="FGGY_C"/>
</dbReference>
<dbReference type="Pfam" id="PF00370">
    <property type="entry name" value="FGGY_N"/>
    <property type="match status" value="1"/>
</dbReference>
<dbReference type="SUPFAM" id="SSF53067">
    <property type="entry name" value="Actin-like ATPase domain"/>
    <property type="match status" value="2"/>
</dbReference>
<comment type="similarity">
    <text evidence="1">Belongs to the FGGY kinase family.</text>
</comment>
<organism evidence="6 7">
    <name type="scientific">Sulfobacillus benefaciens</name>
    <dbReference type="NCBI Taxonomy" id="453960"/>
    <lineage>
        <taxon>Bacteria</taxon>
        <taxon>Bacillati</taxon>
        <taxon>Bacillota</taxon>
        <taxon>Clostridia</taxon>
        <taxon>Eubacteriales</taxon>
        <taxon>Clostridiales Family XVII. Incertae Sedis</taxon>
        <taxon>Sulfobacillus</taxon>
    </lineage>
</organism>
<keyword evidence="2" id="KW-0808">Transferase</keyword>
<dbReference type="Pfam" id="PF02782">
    <property type="entry name" value="FGGY_C"/>
    <property type="match status" value="1"/>
</dbReference>
<dbReference type="PIRSF" id="PIRSF000538">
    <property type="entry name" value="GlpK"/>
    <property type="match status" value="1"/>
</dbReference>
<name>A0A2T2WQN3_9FIRM</name>
<dbReference type="PANTHER" id="PTHR43095:SF5">
    <property type="entry name" value="XYLULOSE KINASE"/>
    <property type="match status" value="1"/>
</dbReference>
<dbReference type="GO" id="GO:0005975">
    <property type="term" value="P:carbohydrate metabolic process"/>
    <property type="evidence" value="ECO:0007669"/>
    <property type="project" value="InterPro"/>
</dbReference>
<evidence type="ECO:0008006" key="8">
    <source>
        <dbReference type="Google" id="ProtNLM"/>
    </source>
</evidence>
<dbReference type="Proteomes" id="UP000242699">
    <property type="component" value="Unassembled WGS sequence"/>
</dbReference>
<dbReference type="PANTHER" id="PTHR43095">
    <property type="entry name" value="SUGAR KINASE"/>
    <property type="match status" value="1"/>
</dbReference>
<reference evidence="6 7" key="1">
    <citation type="journal article" date="2014" name="BMC Genomics">
        <title>Comparison of environmental and isolate Sulfobacillus genomes reveals diverse carbon, sulfur, nitrogen, and hydrogen metabolisms.</title>
        <authorList>
            <person name="Justice N.B."/>
            <person name="Norman A."/>
            <person name="Brown C.T."/>
            <person name="Singh A."/>
            <person name="Thomas B.C."/>
            <person name="Banfield J.F."/>
        </authorList>
    </citation>
    <scope>NUCLEOTIDE SEQUENCE [LARGE SCALE GENOMIC DNA]</scope>
    <source>
        <strain evidence="6">AMDSBA1</strain>
    </source>
</reference>
<gene>
    <name evidence="6" type="ORF">C7B43_18750</name>
</gene>
<feature type="domain" description="Carbohydrate kinase FGGY N-terminal" evidence="4">
    <location>
        <begin position="3"/>
        <end position="241"/>
    </location>
</feature>
<feature type="domain" description="Carbohydrate kinase FGGY C-terminal" evidence="5">
    <location>
        <begin position="255"/>
        <end position="429"/>
    </location>
</feature>
<dbReference type="InterPro" id="IPR018484">
    <property type="entry name" value="FGGY_N"/>
</dbReference>
<evidence type="ECO:0000256" key="2">
    <source>
        <dbReference type="ARBA" id="ARBA00022679"/>
    </source>
</evidence>
<evidence type="ECO:0000256" key="1">
    <source>
        <dbReference type="ARBA" id="ARBA00009156"/>
    </source>
</evidence>
<comment type="caution">
    <text evidence="6">The sequence shown here is derived from an EMBL/GenBank/DDBJ whole genome shotgun (WGS) entry which is preliminary data.</text>
</comment>
<keyword evidence="3" id="KW-0418">Kinase</keyword>
<protein>
    <recommendedName>
        <fullName evidence="8">Carbohydrate kinase</fullName>
    </recommendedName>
</protein>
<evidence type="ECO:0000259" key="4">
    <source>
        <dbReference type="Pfam" id="PF00370"/>
    </source>
</evidence>